<dbReference type="Gene3D" id="2.130.10.30">
    <property type="entry name" value="Regulator of chromosome condensation 1/beta-lactamase-inhibitor protein II"/>
    <property type="match status" value="2"/>
</dbReference>
<organism evidence="3 4">
    <name type="scientific">Elizabethkingia anophelis R26</name>
    <dbReference type="NCBI Taxonomy" id="1246994"/>
    <lineage>
        <taxon>Bacteria</taxon>
        <taxon>Pseudomonadati</taxon>
        <taxon>Bacteroidota</taxon>
        <taxon>Flavobacteriia</taxon>
        <taxon>Flavobacteriales</taxon>
        <taxon>Weeksellaceae</taxon>
        <taxon>Elizabethkingia</taxon>
    </lineage>
</organism>
<dbReference type="PROSITE" id="PS00626">
    <property type="entry name" value="RCC1_2"/>
    <property type="match status" value="1"/>
</dbReference>
<name>A0ABM6MS03_9FLAO</name>
<proteinExistence type="predicted"/>
<evidence type="ECO:0000313" key="4">
    <source>
        <dbReference type="Proteomes" id="UP000190057"/>
    </source>
</evidence>
<evidence type="ECO:0000259" key="2">
    <source>
        <dbReference type="Pfam" id="PF25390"/>
    </source>
</evidence>
<reference evidence="3 4" key="1">
    <citation type="submission" date="2017-09" db="EMBL/GenBank/DDBJ databases">
        <title>Complete circularized genomes of four mosquito-derived Elizabethkingia anophelis isolates.</title>
        <authorList>
            <person name="Nicholson A.C."/>
            <person name="Xu J."/>
        </authorList>
    </citation>
    <scope>NUCLEOTIDE SEQUENCE [LARGE SCALE GENOMIC DNA]</scope>
    <source>
        <strain evidence="3 4">R26</strain>
    </source>
</reference>
<dbReference type="InterPro" id="IPR009091">
    <property type="entry name" value="RCC1/BLIP-II"/>
</dbReference>
<protein>
    <submittedName>
        <fullName evidence="3">Ig domain-containing protein</fullName>
    </submittedName>
</protein>
<dbReference type="PANTHER" id="PTHR45622">
    <property type="entry name" value="UBIQUITIN-PROTEIN LIGASE E3A-RELATED"/>
    <property type="match status" value="1"/>
</dbReference>
<keyword evidence="4" id="KW-1185">Reference proteome</keyword>
<dbReference type="Pfam" id="PF13149">
    <property type="entry name" value="Mfa_like_1"/>
    <property type="match status" value="1"/>
</dbReference>
<dbReference type="PRINTS" id="PR00633">
    <property type="entry name" value="RCCNDNSATION"/>
</dbReference>
<sequence>MKKVSFTRLITLCLIQFLLFIFSCRTSENESIDGQAIIKINIEGSDFESSNFNINKLASVRSIEENNFEIPLNNKYSYAAKLITENSSPKTRSSSTLTKGVKYRVVIFTESPNNTFVSQKVYTIGQSKPDDGEDLLLEGGKTYLFAIYSYNSTTAPPAVDPRNTSTLEGIPANSDLMYYSIEKTVSGNKPNYLNVVFKHKFSRLDINITAPTNRKITSITAELGPSRDNNKINLKTGSIGYGNIFKSEPVIFSGLNTSNVSGYVIVANSDTDIAHLDFSSVGLDGETQNDKTIGNLKITPGTRYTLDVAIIDEGLKFETIISAGTRSYAITTSGDVYIAGSGNPGPSPFTKIQGISNIKKIALGLTHILFLNNSGEVYVNGSNNYGQIGLGDQWGTNNAYVKLTDIPTVKDIAAGDYHSLLLSTSGEVYVAGKNDYGQLGIMDLLNRTNFTKPKFNVSNIKKIAASSEHSILLTNSGEVMVAGFNNRGQLGLGNTNASITFQTSKTISDVKDISTSGYSTLVLTNSGEVYATGGNSNGQLGLGDETDRTSFTKISTVTNAKNISMGVFHALVLTNSGEIYGCGWNAYGKLGFGDDTNRTSYTKVPDINNIENIAVGKDHSLLINSMGKIYGAGSNLYGQLGLDKSSIVKSFTRISIKK</sequence>
<dbReference type="Proteomes" id="UP000190057">
    <property type="component" value="Chromosome"/>
</dbReference>
<dbReference type="InterPro" id="IPR058923">
    <property type="entry name" value="RCC1-like_dom"/>
</dbReference>
<accession>A0ABM6MS03</accession>
<dbReference type="PROSITE" id="PS51257">
    <property type="entry name" value="PROKAR_LIPOPROTEIN"/>
    <property type="match status" value="1"/>
</dbReference>
<dbReference type="SUPFAM" id="SSF50985">
    <property type="entry name" value="RCC1/BLIP-II"/>
    <property type="match status" value="2"/>
</dbReference>
<evidence type="ECO:0000256" key="1">
    <source>
        <dbReference type="ARBA" id="ARBA00022737"/>
    </source>
</evidence>
<dbReference type="GeneID" id="56684047"/>
<gene>
    <name evidence="3" type="ORF">BAZ09_006165</name>
</gene>
<dbReference type="RefSeq" id="WP_009089368.1">
    <property type="nucleotide sequence ID" value="NZ_ANIW01000051.1"/>
</dbReference>
<keyword evidence="1" id="KW-0677">Repeat</keyword>
<dbReference type="Pfam" id="PF25390">
    <property type="entry name" value="WD40_RLD"/>
    <property type="match status" value="1"/>
</dbReference>
<dbReference type="InterPro" id="IPR025049">
    <property type="entry name" value="Mfa-like_1"/>
</dbReference>
<dbReference type="Pfam" id="PF13540">
    <property type="entry name" value="RCC1_2"/>
    <property type="match status" value="2"/>
</dbReference>
<dbReference type="InterPro" id="IPR000408">
    <property type="entry name" value="Reg_chr_condens"/>
</dbReference>
<evidence type="ECO:0000313" key="3">
    <source>
        <dbReference type="EMBL" id="ATC35822.1"/>
    </source>
</evidence>
<dbReference type="PANTHER" id="PTHR45622:SF70">
    <property type="entry name" value="SECRETION-REGULATING GUANINE NUCLEOTIDE EXCHANGE FACTOR"/>
    <property type="match status" value="1"/>
</dbReference>
<dbReference type="PROSITE" id="PS50012">
    <property type="entry name" value="RCC1_3"/>
    <property type="match status" value="5"/>
</dbReference>
<feature type="domain" description="RCC1-like" evidence="2">
    <location>
        <begin position="457"/>
        <end position="653"/>
    </location>
</feature>
<dbReference type="EMBL" id="CP023401">
    <property type="protein sequence ID" value="ATC35822.1"/>
    <property type="molecule type" value="Genomic_DNA"/>
</dbReference>
<dbReference type="InterPro" id="IPR051709">
    <property type="entry name" value="Ub-ligase/GTPase-reg"/>
</dbReference>